<evidence type="ECO:0000313" key="1">
    <source>
        <dbReference type="EMBL" id="JAI01519.1"/>
    </source>
</evidence>
<protein>
    <submittedName>
        <fullName evidence="1">Uncharacterized protein</fullName>
    </submittedName>
</protein>
<reference evidence="1" key="1">
    <citation type="submission" date="2014-11" db="EMBL/GenBank/DDBJ databases">
        <authorList>
            <person name="Amaro Gonzalez C."/>
        </authorList>
    </citation>
    <scope>NUCLEOTIDE SEQUENCE</scope>
</reference>
<dbReference type="AlphaFoldDB" id="A0A0E9XIK1"/>
<sequence>MFKKQNKTLRQVPNAHNLNLEVFCKIDFQCKIECNIKTSALIVTCM</sequence>
<organism evidence="1">
    <name type="scientific">Anguilla anguilla</name>
    <name type="common">European freshwater eel</name>
    <name type="synonym">Muraena anguilla</name>
    <dbReference type="NCBI Taxonomy" id="7936"/>
    <lineage>
        <taxon>Eukaryota</taxon>
        <taxon>Metazoa</taxon>
        <taxon>Chordata</taxon>
        <taxon>Craniata</taxon>
        <taxon>Vertebrata</taxon>
        <taxon>Euteleostomi</taxon>
        <taxon>Actinopterygii</taxon>
        <taxon>Neopterygii</taxon>
        <taxon>Teleostei</taxon>
        <taxon>Anguilliformes</taxon>
        <taxon>Anguillidae</taxon>
        <taxon>Anguilla</taxon>
    </lineage>
</organism>
<proteinExistence type="predicted"/>
<dbReference type="EMBL" id="GBXM01007059">
    <property type="protein sequence ID" value="JAI01519.1"/>
    <property type="molecule type" value="Transcribed_RNA"/>
</dbReference>
<name>A0A0E9XIK1_ANGAN</name>
<reference evidence="1" key="2">
    <citation type="journal article" date="2015" name="Fish Shellfish Immunol.">
        <title>Early steps in the European eel (Anguilla anguilla)-Vibrio vulnificus interaction in the gills: Role of the RtxA13 toxin.</title>
        <authorList>
            <person name="Callol A."/>
            <person name="Pajuelo D."/>
            <person name="Ebbesson L."/>
            <person name="Teles M."/>
            <person name="MacKenzie S."/>
            <person name="Amaro C."/>
        </authorList>
    </citation>
    <scope>NUCLEOTIDE SEQUENCE</scope>
</reference>
<accession>A0A0E9XIK1</accession>